<name>K9ZIH2_ANACC</name>
<accession>K9ZIH2</accession>
<dbReference type="EMBL" id="CP003659">
    <property type="protein sequence ID" value="AFZ58352.1"/>
    <property type="molecule type" value="Genomic_DNA"/>
</dbReference>
<dbReference type="PATRIC" id="fig|272123.3.peg.3195"/>
<protein>
    <submittedName>
        <fullName evidence="1">Uncharacterized protein</fullName>
    </submittedName>
</protein>
<evidence type="ECO:0000313" key="1">
    <source>
        <dbReference type="EMBL" id="AFZ58352.1"/>
    </source>
</evidence>
<dbReference type="KEGG" id="acy:Anacy_2929"/>
<dbReference type="eggNOG" id="ENOG5032SPS">
    <property type="taxonomic scope" value="Bacteria"/>
</dbReference>
<dbReference type="STRING" id="272123.Anacy_2929"/>
<dbReference type="OrthoDB" id="495831at2"/>
<evidence type="ECO:0000313" key="2">
    <source>
        <dbReference type="Proteomes" id="UP000010474"/>
    </source>
</evidence>
<proteinExistence type="predicted"/>
<gene>
    <name evidence="1" type="ordered locus">Anacy_2929</name>
</gene>
<dbReference type="Proteomes" id="UP000010474">
    <property type="component" value="Chromosome"/>
</dbReference>
<organism evidence="1 2">
    <name type="scientific">Anabaena cylindrica (strain ATCC 27899 / PCC 7122)</name>
    <dbReference type="NCBI Taxonomy" id="272123"/>
    <lineage>
        <taxon>Bacteria</taxon>
        <taxon>Bacillati</taxon>
        <taxon>Cyanobacteriota</taxon>
        <taxon>Cyanophyceae</taxon>
        <taxon>Nostocales</taxon>
        <taxon>Nostocaceae</taxon>
        <taxon>Anabaena</taxon>
    </lineage>
</organism>
<keyword evidence="2" id="KW-1185">Reference proteome</keyword>
<dbReference type="RefSeq" id="WP_015214982.1">
    <property type="nucleotide sequence ID" value="NC_019771.1"/>
</dbReference>
<reference evidence="2" key="1">
    <citation type="journal article" date="2013" name="Proc. Natl. Acad. Sci. U.S.A.">
        <title>Improving the coverage of the cyanobacterial phylum using diversity-driven genome sequencing.</title>
        <authorList>
            <person name="Shih P.M."/>
            <person name="Wu D."/>
            <person name="Latifi A."/>
            <person name="Axen S.D."/>
            <person name="Fewer D.P."/>
            <person name="Talla E."/>
            <person name="Calteau A."/>
            <person name="Cai F."/>
            <person name="Tandeau de Marsac N."/>
            <person name="Rippka R."/>
            <person name="Herdman M."/>
            <person name="Sivonen K."/>
            <person name="Coursin T."/>
            <person name="Laurent T."/>
            <person name="Goodwin L."/>
            <person name="Nolan M."/>
            <person name="Davenport K.W."/>
            <person name="Han C.S."/>
            <person name="Rubin E.M."/>
            <person name="Eisen J.A."/>
            <person name="Woyke T."/>
            <person name="Gugger M."/>
            <person name="Kerfeld C.A."/>
        </authorList>
    </citation>
    <scope>NUCLEOTIDE SEQUENCE [LARGE SCALE GENOMIC DNA]</scope>
    <source>
        <strain evidence="2">ATCC 27899 / PCC 7122</strain>
    </source>
</reference>
<dbReference type="AlphaFoldDB" id="K9ZIH2"/>
<sequence>MSETVTLKLPERLVQKAKEIAAFSHRHLEDVLLEWIDRASNELPVESLPDEQILSLCDLQMETQQQEVFSDLLARQQEGQLTDIENSQLDELMQVYRHGLVRKAKALKVAVERGLIATIT</sequence>
<dbReference type="HOGENOM" id="CLU_156432_0_0_3"/>